<evidence type="ECO:0000313" key="1">
    <source>
        <dbReference type="EMBL" id="MDC7788495.1"/>
    </source>
</evidence>
<evidence type="ECO:0000313" key="2">
    <source>
        <dbReference type="Proteomes" id="UP001165652"/>
    </source>
</evidence>
<dbReference type="Gene3D" id="3.40.50.150">
    <property type="entry name" value="Vaccinia Virus protein VP39"/>
    <property type="match status" value="1"/>
</dbReference>
<proteinExistence type="predicted"/>
<dbReference type="RefSeq" id="WP_272779348.1">
    <property type="nucleotide sequence ID" value="NZ_JAQQLI010000045.1"/>
</dbReference>
<reference evidence="1" key="1">
    <citation type="journal article" date="2023" name="Microbiol Resour">
        <title>Genome Sequences of Rhodoplanes serenus and Two Thermotolerant Strains, Rhodoplanes tepidamans and 'Rhodoplanes cryptolactis,' Further Refine the Genus.</title>
        <authorList>
            <person name="Rayyan A.A."/>
            <person name="Kyndt J.A."/>
        </authorList>
    </citation>
    <scope>NUCLEOTIDE SEQUENCE</scope>
    <source>
        <strain evidence="1">DSM 9987</strain>
    </source>
</reference>
<name>A0ABT5JHJ0_RHOTP</name>
<dbReference type="InterPro" id="IPR021829">
    <property type="entry name" value="DUF3419"/>
</dbReference>
<keyword evidence="2" id="KW-1185">Reference proteome</keyword>
<reference evidence="1" key="2">
    <citation type="submission" date="2023-02" db="EMBL/GenBank/DDBJ databases">
        <authorList>
            <person name="Rayyan A."/>
            <person name="Meyer T."/>
            <person name="Kyndt J.A."/>
        </authorList>
    </citation>
    <scope>NUCLEOTIDE SEQUENCE</scope>
    <source>
        <strain evidence="1">DSM 9987</strain>
    </source>
</reference>
<comment type="caution">
    <text evidence="1">The sequence shown here is derived from an EMBL/GenBank/DDBJ whole genome shotgun (WGS) entry which is preliminary data.</text>
</comment>
<dbReference type="EMBL" id="JAQQLI010000045">
    <property type="protein sequence ID" value="MDC7788495.1"/>
    <property type="molecule type" value="Genomic_DNA"/>
</dbReference>
<dbReference type="PANTHER" id="PTHR47473:SF1">
    <property type="entry name" value="METHYLTRANSFERASE DOMAIN-CONTAINING PROTEIN"/>
    <property type="match status" value="1"/>
</dbReference>
<dbReference type="Pfam" id="PF11899">
    <property type="entry name" value="DUF3419"/>
    <property type="match status" value="1"/>
</dbReference>
<accession>A0ABT5JHJ0</accession>
<dbReference type="SUPFAM" id="SSF53335">
    <property type="entry name" value="S-adenosyl-L-methionine-dependent methyltransferases"/>
    <property type="match status" value="1"/>
</dbReference>
<organism evidence="1 2">
    <name type="scientific">Rhodoplanes tepidamans</name>
    <name type="common">Rhodoplanes cryptolactis</name>
    <dbReference type="NCBI Taxonomy" id="200616"/>
    <lineage>
        <taxon>Bacteria</taxon>
        <taxon>Pseudomonadati</taxon>
        <taxon>Pseudomonadota</taxon>
        <taxon>Alphaproteobacteria</taxon>
        <taxon>Hyphomicrobiales</taxon>
        <taxon>Nitrobacteraceae</taxon>
        <taxon>Rhodoplanes</taxon>
    </lineage>
</organism>
<protein>
    <submittedName>
        <fullName evidence="1">DUF3419 family protein</fullName>
    </submittedName>
</protein>
<gene>
    <name evidence="1" type="ORF">PQJ73_22620</name>
</gene>
<dbReference type="InterPro" id="IPR029063">
    <property type="entry name" value="SAM-dependent_MTases_sf"/>
</dbReference>
<dbReference type="PANTHER" id="PTHR47473">
    <property type="entry name" value="BTA1P"/>
    <property type="match status" value="1"/>
</dbReference>
<dbReference type="Proteomes" id="UP001165652">
    <property type="component" value="Unassembled WGS sequence"/>
</dbReference>
<sequence length="413" mass="45627">MSSPSKVRCGVAAAVRRTPALSRQGMAELVFAWMFRGLVYPQIWEDPAVDMEALQIGRDHHVVAIASGGCNVLSYLIGDPARITAVDVNTAHVALVRLKLAAARHLPSWRAFHRFFGTADEAANVEAYWNHLAPRLDASTRAYWEGRGALGLGRRRISLFARNVYKHGLLGHFIGLGHAVARMYGVDLRRLLAARSREEQLELFQTLLAPLFEKRFVRWAAGRPVALYGLGIPPAQYAALAAAGGGDMAAVLRGRVERLSCAFSLDENYFAWQAFGRRYGDGEHDPLPPYLERDNFAAVSARASRVAVVNASMTEHLAAQPARSVDRYVLLDAQDWMTDAQLDALWTEITRTAKPGARVIFRTAAEPSLLPGRLDDAILARWRYEAAASRAFTARDRSAIYGGFHLYVLDDGD</sequence>